<keyword evidence="2" id="KW-1185">Reference proteome</keyword>
<name>A0A917J3X2_9BACT</name>
<dbReference type="AlphaFoldDB" id="A0A917J3X2"/>
<evidence type="ECO:0000313" key="2">
    <source>
        <dbReference type="Proteomes" id="UP000627292"/>
    </source>
</evidence>
<evidence type="ECO:0000313" key="1">
    <source>
        <dbReference type="EMBL" id="GGH82990.1"/>
    </source>
</evidence>
<sequence>MTLKRFILGYTTDNQPPKPPGIQFDLLGNLFTFAAQLIILIKIQGNEQLRIDGDFYPCAF</sequence>
<dbReference type="EMBL" id="BMIB01000008">
    <property type="protein sequence ID" value="GGH82990.1"/>
    <property type="molecule type" value="Genomic_DNA"/>
</dbReference>
<reference evidence="1" key="1">
    <citation type="journal article" date="2014" name="Int. J. Syst. Evol. Microbiol.">
        <title>Complete genome sequence of Corynebacterium casei LMG S-19264T (=DSM 44701T), isolated from a smear-ripened cheese.</title>
        <authorList>
            <consortium name="US DOE Joint Genome Institute (JGI-PGF)"/>
            <person name="Walter F."/>
            <person name="Albersmeier A."/>
            <person name="Kalinowski J."/>
            <person name="Ruckert C."/>
        </authorList>
    </citation>
    <scope>NUCLEOTIDE SEQUENCE</scope>
    <source>
        <strain evidence="1">CGMCC 1.15290</strain>
    </source>
</reference>
<protein>
    <submittedName>
        <fullName evidence="1">Uncharacterized protein</fullName>
    </submittedName>
</protein>
<gene>
    <name evidence="1" type="ORF">GCM10011379_57710</name>
</gene>
<dbReference type="Proteomes" id="UP000627292">
    <property type="component" value="Unassembled WGS sequence"/>
</dbReference>
<proteinExistence type="predicted"/>
<organism evidence="1 2">
    <name type="scientific">Filimonas zeae</name>
    <dbReference type="NCBI Taxonomy" id="1737353"/>
    <lineage>
        <taxon>Bacteria</taxon>
        <taxon>Pseudomonadati</taxon>
        <taxon>Bacteroidota</taxon>
        <taxon>Chitinophagia</taxon>
        <taxon>Chitinophagales</taxon>
        <taxon>Chitinophagaceae</taxon>
        <taxon>Filimonas</taxon>
    </lineage>
</organism>
<reference evidence="1" key="2">
    <citation type="submission" date="2020-09" db="EMBL/GenBank/DDBJ databases">
        <authorList>
            <person name="Sun Q."/>
            <person name="Zhou Y."/>
        </authorList>
    </citation>
    <scope>NUCLEOTIDE SEQUENCE</scope>
    <source>
        <strain evidence="1">CGMCC 1.15290</strain>
    </source>
</reference>
<accession>A0A917J3X2</accession>
<comment type="caution">
    <text evidence="1">The sequence shown here is derived from an EMBL/GenBank/DDBJ whole genome shotgun (WGS) entry which is preliminary data.</text>
</comment>